<feature type="region of interest" description="Disordered" evidence="1">
    <location>
        <begin position="58"/>
        <end position="92"/>
    </location>
</feature>
<evidence type="ECO:0000256" key="1">
    <source>
        <dbReference type="SAM" id="MobiDB-lite"/>
    </source>
</evidence>
<proteinExistence type="predicted"/>
<feature type="region of interest" description="Disordered" evidence="1">
    <location>
        <begin position="18"/>
        <end position="45"/>
    </location>
</feature>
<sequence length="92" mass="9752">MDGCASYQNTVTRVYGSDHASIATPPDGPQDYMASHAQTTPNPKSDIYRTTRIKKFTRNNEGTPKLPLGKNVSPDSGEPASLSGTLVIVDGG</sequence>
<keyword evidence="3" id="KW-1185">Reference proteome</keyword>
<organism evidence="2 3">
    <name type="scientific">Monosporascus cannonballus</name>
    <dbReference type="NCBI Taxonomy" id="155416"/>
    <lineage>
        <taxon>Eukaryota</taxon>
        <taxon>Fungi</taxon>
        <taxon>Dikarya</taxon>
        <taxon>Ascomycota</taxon>
        <taxon>Pezizomycotina</taxon>
        <taxon>Sordariomycetes</taxon>
        <taxon>Xylariomycetidae</taxon>
        <taxon>Xylariales</taxon>
        <taxon>Xylariales incertae sedis</taxon>
        <taxon>Monosporascus</taxon>
    </lineage>
</organism>
<dbReference type="Proteomes" id="UP000294003">
    <property type="component" value="Unassembled WGS sequence"/>
</dbReference>
<dbReference type="EMBL" id="QJNS01000004">
    <property type="protein sequence ID" value="RYO95152.1"/>
    <property type="molecule type" value="Genomic_DNA"/>
</dbReference>
<name>A0ABY0HKD3_9PEZI</name>
<evidence type="ECO:0000313" key="3">
    <source>
        <dbReference type="Proteomes" id="UP000294003"/>
    </source>
</evidence>
<accession>A0ABY0HKD3</accession>
<comment type="caution">
    <text evidence="2">The sequence shown here is derived from an EMBL/GenBank/DDBJ whole genome shotgun (WGS) entry which is preliminary data.</text>
</comment>
<reference evidence="2 3" key="1">
    <citation type="submission" date="2018-06" db="EMBL/GenBank/DDBJ databases">
        <title>Complete Genomes of Monosporascus.</title>
        <authorList>
            <person name="Robinson A.J."/>
            <person name="Natvig D.O."/>
        </authorList>
    </citation>
    <scope>NUCLEOTIDE SEQUENCE [LARGE SCALE GENOMIC DNA]</scope>
    <source>
        <strain evidence="2 3">CBS 609.92</strain>
    </source>
</reference>
<dbReference type="Gene3D" id="2.115.10.20">
    <property type="entry name" value="Glycosyl hydrolase domain, family 43"/>
    <property type="match status" value="1"/>
</dbReference>
<evidence type="ECO:0000313" key="2">
    <source>
        <dbReference type="EMBL" id="RYO95152.1"/>
    </source>
</evidence>
<gene>
    <name evidence="2" type="ORF">DL762_000184</name>
</gene>
<dbReference type="SUPFAM" id="SSF75005">
    <property type="entry name" value="Arabinanase/levansucrase/invertase"/>
    <property type="match status" value="1"/>
</dbReference>
<protein>
    <submittedName>
        <fullName evidence="2">Uncharacterized protein</fullName>
    </submittedName>
</protein>
<dbReference type="InterPro" id="IPR023296">
    <property type="entry name" value="Glyco_hydro_beta-prop_sf"/>
</dbReference>